<organism evidence="1 2">
    <name type="scientific">Pectobacterium phage vB_PcaM_CBB</name>
    <dbReference type="NCBI Taxonomy" id="2772511"/>
    <lineage>
        <taxon>Viruses</taxon>
        <taxon>Duplodnaviria</taxon>
        <taxon>Heunggongvirae</taxon>
        <taxon>Uroviricota</taxon>
        <taxon>Caudoviricetes</taxon>
        <taxon>Mimasvirus</taxon>
        <taxon>Mimasvirus CBB</taxon>
    </lineage>
</organism>
<dbReference type="EMBL" id="KU574722">
    <property type="protein sequence ID" value="AMM43812.1"/>
    <property type="molecule type" value="Genomic_DNA"/>
</dbReference>
<sequence length="244" mass="27272">MLPFPRMFEYGNTIARWYTGNEVIAYDSSIFNSNGFTDYAGNTMRVGNVVFQLNGTTPSLGIGSPFGSGINLNQGYISTFKSTAQGIFTTSWCLDFYVKQNVVVTDGVAYCPVIFVNSNISNQEFSTRFEIDHFSTTQVFQNSGGALYAGNVSSNVYISNVFYHYAIQYLNGRLYFFKNGILVEEFSFNITGTTWQDLAIIGNFGRANPQSSYAVIDRYRLRTGQYFDISGFNLSTIYPGTKIS</sequence>
<evidence type="ECO:0000313" key="1">
    <source>
        <dbReference type="EMBL" id="AMM43812.1"/>
    </source>
</evidence>
<dbReference type="Proteomes" id="UP000223891">
    <property type="component" value="Segment"/>
</dbReference>
<name>A0A1L2CUW4_9CAUD</name>
<reference evidence="2" key="1">
    <citation type="submission" date="2016-01" db="EMBL/GenBank/DDBJ databases">
        <title>Isolation and Characterization of Enterobacteria phage CBB.</title>
        <authorList>
            <person name="Buttimer C.T.H."/>
            <person name="Hendrix H."/>
            <person name="Alexandre H."/>
            <person name="O'Mahony J."/>
            <person name="Lavigne R."/>
            <person name="Coffey A."/>
        </authorList>
    </citation>
    <scope>NUCLEOTIDE SEQUENCE [LARGE SCALE GENOMIC DNA]</scope>
</reference>
<keyword evidence="2" id="KW-1185">Reference proteome</keyword>
<protein>
    <submittedName>
        <fullName evidence="1">Structural protein</fullName>
    </submittedName>
</protein>
<gene>
    <name evidence="1" type="ORF">CBB_247</name>
</gene>
<accession>A0A1L2CUW4</accession>
<proteinExistence type="predicted"/>
<evidence type="ECO:0000313" key="2">
    <source>
        <dbReference type="Proteomes" id="UP000223891"/>
    </source>
</evidence>